<dbReference type="OrthoDB" id="194358at2759"/>
<dbReference type="EMBL" id="KB304304">
    <property type="protein sequence ID" value="ELU02148.1"/>
    <property type="molecule type" value="Genomic_DNA"/>
</dbReference>
<feature type="compositionally biased region" description="Basic and acidic residues" evidence="4">
    <location>
        <begin position="29"/>
        <end position="40"/>
    </location>
</feature>
<dbReference type="SUPFAM" id="SSF48403">
    <property type="entry name" value="Ankyrin repeat"/>
    <property type="match status" value="1"/>
</dbReference>
<evidence type="ECO:0000256" key="4">
    <source>
        <dbReference type="SAM" id="MobiDB-lite"/>
    </source>
</evidence>
<accession>R7UEC8</accession>
<dbReference type="InterPro" id="IPR036770">
    <property type="entry name" value="Ankyrin_rpt-contain_sf"/>
</dbReference>
<keyword evidence="1" id="KW-0677">Repeat</keyword>
<dbReference type="EnsemblMetazoa" id="CapteT204541">
    <property type="protein sequence ID" value="CapteP204541"/>
    <property type="gene ID" value="CapteG204541"/>
</dbReference>
<dbReference type="STRING" id="283909.R7UEC8"/>
<evidence type="ECO:0000256" key="3">
    <source>
        <dbReference type="PROSITE-ProRule" id="PRU00023"/>
    </source>
</evidence>
<dbReference type="InterPro" id="IPR002110">
    <property type="entry name" value="Ankyrin_rpt"/>
</dbReference>
<keyword evidence="2 3" id="KW-0040">ANK repeat</keyword>
<dbReference type="PROSITE" id="PS50297">
    <property type="entry name" value="ANK_REP_REGION"/>
    <property type="match status" value="1"/>
</dbReference>
<feature type="non-terminal residue" evidence="5">
    <location>
        <position position="376"/>
    </location>
</feature>
<evidence type="ECO:0000256" key="2">
    <source>
        <dbReference type="ARBA" id="ARBA00023043"/>
    </source>
</evidence>
<organism evidence="5">
    <name type="scientific">Capitella teleta</name>
    <name type="common">Polychaete worm</name>
    <dbReference type="NCBI Taxonomy" id="283909"/>
    <lineage>
        <taxon>Eukaryota</taxon>
        <taxon>Metazoa</taxon>
        <taxon>Spiralia</taxon>
        <taxon>Lophotrochozoa</taxon>
        <taxon>Annelida</taxon>
        <taxon>Polychaeta</taxon>
        <taxon>Sedentaria</taxon>
        <taxon>Scolecida</taxon>
        <taxon>Capitellidae</taxon>
        <taxon>Capitella</taxon>
    </lineage>
</organism>
<dbReference type="SMART" id="SM00248">
    <property type="entry name" value="ANK"/>
    <property type="match status" value="4"/>
</dbReference>
<evidence type="ECO:0000256" key="1">
    <source>
        <dbReference type="ARBA" id="ARBA00022737"/>
    </source>
</evidence>
<evidence type="ECO:0000313" key="7">
    <source>
        <dbReference type="Proteomes" id="UP000014760"/>
    </source>
</evidence>
<feature type="compositionally biased region" description="Polar residues" evidence="4">
    <location>
        <begin position="1"/>
        <end position="12"/>
    </location>
</feature>
<evidence type="ECO:0000313" key="5">
    <source>
        <dbReference type="EMBL" id="ELU02148.1"/>
    </source>
</evidence>
<feature type="repeat" description="ANK" evidence="3">
    <location>
        <begin position="307"/>
        <end position="344"/>
    </location>
</feature>
<reference evidence="7" key="1">
    <citation type="submission" date="2012-12" db="EMBL/GenBank/DDBJ databases">
        <authorList>
            <person name="Hellsten U."/>
            <person name="Grimwood J."/>
            <person name="Chapman J.A."/>
            <person name="Shapiro H."/>
            <person name="Aerts A."/>
            <person name="Otillar R.P."/>
            <person name="Terry A.Y."/>
            <person name="Boore J.L."/>
            <person name="Simakov O."/>
            <person name="Marletaz F."/>
            <person name="Cho S.-J."/>
            <person name="Edsinger-Gonzales E."/>
            <person name="Havlak P."/>
            <person name="Kuo D.-H."/>
            <person name="Larsson T."/>
            <person name="Lv J."/>
            <person name="Arendt D."/>
            <person name="Savage R."/>
            <person name="Osoegawa K."/>
            <person name="de Jong P."/>
            <person name="Lindberg D.R."/>
            <person name="Seaver E.C."/>
            <person name="Weisblat D.A."/>
            <person name="Putnam N.H."/>
            <person name="Grigoriev I.V."/>
            <person name="Rokhsar D.S."/>
        </authorList>
    </citation>
    <scope>NUCLEOTIDE SEQUENCE</scope>
    <source>
        <strain evidence="7">I ESC-2004</strain>
    </source>
</reference>
<feature type="region of interest" description="Disordered" evidence="4">
    <location>
        <begin position="1"/>
        <end position="40"/>
    </location>
</feature>
<evidence type="ECO:0000313" key="6">
    <source>
        <dbReference type="EnsemblMetazoa" id="CapteP204541"/>
    </source>
</evidence>
<name>R7UEC8_CAPTE</name>
<dbReference type="Pfam" id="PF12796">
    <property type="entry name" value="Ank_2"/>
    <property type="match status" value="1"/>
</dbReference>
<dbReference type="EMBL" id="AMQN01025177">
    <property type="status" value="NOT_ANNOTATED_CDS"/>
    <property type="molecule type" value="Genomic_DNA"/>
</dbReference>
<dbReference type="Gene3D" id="1.25.40.20">
    <property type="entry name" value="Ankyrin repeat-containing domain"/>
    <property type="match status" value="1"/>
</dbReference>
<dbReference type="PANTHER" id="PTHR24161">
    <property type="entry name" value="ANK_REP_REGION DOMAIN-CONTAINING PROTEIN-RELATED"/>
    <property type="match status" value="1"/>
</dbReference>
<protein>
    <submittedName>
        <fullName evidence="5 6">Uncharacterized protein</fullName>
    </submittedName>
</protein>
<feature type="repeat" description="ANK" evidence="3">
    <location>
        <begin position="236"/>
        <end position="273"/>
    </location>
</feature>
<dbReference type="PROSITE" id="PS50088">
    <property type="entry name" value="ANK_REPEAT"/>
    <property type="match status" value="4"/>
</dbReference>
<dbReference type="PANTHER" id="PTHR24161:SF85">
    <property type="entry name" value="PALMITOYLTRANSFERASE HIP14"/>
    <property type="match status" value="1"/>
</dbReference>
<gene>
    <name evidence="5" type="ORF">CAPTEDRAFT_204541</name>
</gene>
<proteinExistence type="predicted"/>
<keyword evidence="7" id="KW-1185">Reference proteome</keyword>
<reference evidence="6" key="3">
    <citation type="submission" date="2015-06" db="UniProtKB">
        <authorList>
            <consortium name="EnsemblMetazoa"/>
        </authorList>
    </citation>
    <scope>IDENTIFICATION</scope>
</reference>
<dbReference type="AlphaFoldDB" id="R7UEC8"/>
<feature type="repeat" description="ANK" evidence="3">
    <location>
        <begin position="274"/>
        <end position="306"/>
    </location>
</feature>
<sequence>MCDVVTAQNQLSAIEGRREAMPKAKSKRERSVSDNREVEPFKHEEANSNFLEQQTEGVPLSKQERRVKILDLYTELFLPQTESKGNLCNHGVEKTRRLADSDTSKQRTLDDTHLTKQERKDKILELQIIDKLTAIKEEKDIQASHGAKTKKLTNRSSNLSQQSTSQDEKTQGQRSNVPVSVQRISKQSIKRAIAALSAQGEVSMNLLNIVIQTENIALLHNLLRMKMSNPKMKDGSGTPPLNIAVCCFKNKEMNLKAMDLLIEYGADVDASDEDGNTPLHCASSRGIECATEKLLSCRADHSKRNKKGYTALHTAFGCIKSQRTLEAVVKHFLEHGVDVNQADEEGYSPLHMACSLNLVKIVTSLLESRAFLDATN</sequence>
<dbReference type="HOGENOM" id="CLU_736862_0_0_1"/>
<feature type="compositionally biased region" description="Polar residues" evidence="4">
    <location>
        <begin position="154"/>
        <end position="165"/>
    </location>
</feature>
<dbReference type="EMBL" id="AMQN01025176">
    <property type="status" value="NOT_ANNOTATED_CDS"/>
    <property type="molecule type" value="Genomic_DNA"/>
</dbReference>
<feature type="region of interest" description="Disordered" evidence="4">
    <location>
        <begin position="142"/>
        <end position="180"/>
    </location>
</feature>
<dbReference type="Proteomes" id="UP000014760">
    <property type="component" value="Unassembled WGS sequence"/>
</dbReference>
<reference evidence="5 7" key="2">
    <citation type="journal article" date="2013" name="Nature">
        <title>Insights into bilaterian evolution from three spiralian genomes.</title>
        <authorList>
            <person name="Simakov O."/>
            <person name="Marletaz F."/>
            <person name="Cho S.J."/>
            <person name="Edsinger-Gonzales E."/>
            <person name="Havlak P."/>
            <person name="Hellsten U."/>
            <person name="Kuo D.H."/>
            <person name="Larsson T."/>
            <person name="Lv J."/>
            <person name="Arendt D."/>
            <person name="Savage R."/>
            <person name="Osoegawa K."/>
            <person name="de Jong P."/>
            <person name="Grimwood J."/>
            <person name="Chapman J.A."/>
            <person name="Shapiro H."/>
            <person name="Aerts A."/>
            <person name="Otillar R.P."/>
            <person name="Terry A.Y."/>
            <person name="Boore J.L."/>
            <person name="Grigoriev I.V."/>
            <person name="Lindberg D.R."/>
            <person name="Seaver E.C."/>
            <person name="Weisblat D.A."/>
            <person name="Putnam N.H."/>
            <person name="Rokhsar D.S."/>
        </authorList>
    </citation>
    <scope>NUCLEOTIDE SEQUENCE</scope>
    <source>
        <strain evidence="5 7">I ESC-2004</strain>
    </source>
</reference>
<feature type="repeat" description="ANK" evidence="3">
    <location>
        <begin position="345"/>
        <end position="376"/>
    </location>
</feature>